<keyword evidence="6" id="KW-0472">Membrane</keyword>
<feature type="transmembrane region" description="Helical" evidence="6">
    <location>
        <begin position="131"/>
        <end position="150"/>
    </location>
</feature>
<dbReference type="Proteomes" id="UP000287651">
    <property type="component" value="Unassembled WGS sequence"/>
</dbReference>
<evidence type="ECO:0000313" key="9">
    <source>
        <dbReference type="Proteomes" id="UP000287651"/>
    </source>
</evidence>
<name>A0A426XA74_ENSVE</name>
<dbReference type="GO" id="GO:0005634">
    <property type="term" value="C:nucleus"/>
    <property type="evidence" value="ECO:0007669"/>
    <property type="project" value="UniProtKB-ARBA"/>
</dbReference>
<dbReference type="EMBL" id="AMZH03023661">
    <property type="protein sequence ID" value="RRT36396.1"/>
    <property type="molecule type" value="Genomic_DNA"/>
</dbReference>
<feature type="domain" description="NAC" evidence="7">
    <location>
        <begin position="191"/>
        <end position="340"/>
    </location>
</feature>
<evidence type="ECO:0000256" key="2">
    <source>
        <dbReference type="ARBA" id="ARBA00023125"/>
    </source>
</evidence>
<evidence type="ECO:0000256" key="4">
    <source>
        <dbReference type="ARBA" id="ARBA00023242"/>
    </source>
</evidence>
<evidence type="ECO:0000256" key="6">
    <source>
        <dbReference type="SAM" id="Phobius"/>
    </source>
</evidence>
<evidence type="ECO:0000256" key="3">
    <source>
        <dbReference type="ARBA" id="ARBA00023163"/>
    </source>
</evidence>
<feature type="region of interest" description="Disordered" evidence="5">
    <location>
        <begin position="79"/>
        <end position="104"/>
    </location>
</feature>
<sequence length="518" mass="58685">MPFWNWNREGEVGAVGSQVHVGVRWPRSGGLHPKPPRCRVFRQPAGPAGIEREASFGSWPLLAFGSIWPRGIEIPRNDARGPRPKWTGSGIKNGGRAREREREGDQDKLSMRLVVSHSTIWYVLRSHISSLVLFPLLVGLHFACSVLHFWEVVRSHSFVPSLIFIFPVFCFEGAIMVDVSALNMDDDRMNLPPGFRFHPTDEEIITHYLSRKVVDRGFSARAMGEVDLNKCEPWDLPSKARMGEKEWYFFCQRDRKYPTGMRTNRATEAGYWKATGKDKEIYRGRRALVGMKKTLVFYRGRAPRGQKTNWVMHEFRLEGRFPFSGVPKSAKWVVCRVFHKNMGIPRSPPPPGSERIDSFGKDLFDSTSLPPLMDPPYLDCEARPSSCFIGKEEGFDFRDIPSFSAMMGMEDQVSSNPPQSSVFYSQVLAQSPYRSFPGHLHRQETVMRALAADHDASSAITSHCKMEQCWNNSMGCASQDAGLSTDRNTDISSSMVSNHFGDLDNSSCGLNLDNIWKY</sequence>
<evidence type="ECO:0000259" key="7">
    <source>
        <dbReference type="PROSITE" id="PS51005"/>
    </source>
</evidence>
<feature type="transmembrane region" description="Helical" evidence="6">
    <location>
        <begin position="162"/>
        <end position="182"/>
    </location>
</feature>
<dbReference type="InterPro" id="IPR003441">
    <property type="entry name" value="NAC-dom"/>
</dbReference>
<dbReference type="AlphaFoldDB" id="A0A426XA74"/>
<dbReference type="PANTHER" id="PTHR31744">
    <property type="entry name" value="PROTEIN CUP-SHAPED COTYLEDON 2-RELATED"/>
    <property type="match status" value="1"/>
</dbReference>
<accession>A0A426XA74</accession>
<dbReference type="InterPro" id="IPR036093">
    <property type="entry name" value="NAC_dom_sf"/>
</dbReference>
<gene>
    <name evidence="8" type="ORF">B296_00052434</name>
</gene>
<organism evidence="8 9">
    <name type="scientific">Ensete ventricosum</name>
    <name type="common">Abyssinian banana</name>
    <name type="synonym">Musa ensete</name>
    <dbReference type="NCBI Taxonomy" id="4639"/>
    <lineage>
        <taxon>Eukaryota</taxon>
        <taxon>Viridiplantae</taxon>
        <taxon>Streptophyta</taxon>
        <taxon>Embryophyta</taxon>
        <taxon>Tracheophyta</taxon>
        <taxon>Spermatophyta</taxon>
        <taxon>Magnoliopsida</taxon>
        <taxon>Liliopsida</taxon>
        <taxon>Zingiberales</taxon>
        <taxon>Musaceae</taxon>
        <taxon>Ensete</taxon>
    </lineage>
</organism>
<keyword evidence="3" id="KW-0804">Transcription</keyword>
<dbReference type="Gene3D" id="2.170.150.80">
    <property type="entry name" value="NAC domain"/>
    <property type="match status" value="1"/>
</dbReference>
<keyword evidence="1" id="KW-0805">Transcription regulation</keyword>
<dbReference type="Pfam" id="PF02365">
    <property type="entry name" value="NAM"/>
    <property type="match status" value="1"/>
</dbReference>
<reference evidence="8 9" key="1">
    <citation type="journal article" date="2014" name="Agronomy (Basel)">
        <title>A Draft Genome Sequence for Ensete ventricosum, the Drought-Tolerant Tree Against Hunger.</title>
        <authorList>
            <person name="Harrison J."/>
            <person name="Moore K.A."/>
            <person name="Paszkiewicz K."/>
            <person name="Jones T."/>
            <person name="Grant M."/>
            <person name="Ambacheew D."/>
            <person name="Muzemil S."/>
            <person name="Studholme D.J."/>
        </authorList>
    </citation>
    <scope>NUCLEOTIDE SEQUENCE [LARGE SCALE GENOMIC DNA]</scope>
</reference>
<evidence type="ECO:0000256" key="1">
    <source>
        <dbReference type="ARBA" id="ARBA00023015"/>
    </source>
</evidence>
<keyword evidence="4" id="KW-0539">Nucleus</keyword>
<evidence type="ECO:0000256" key="5">
    <source>
        <dbReference type="SAM" id="MobiDB-lite"/>
    </source>
</evidence>
<dbReference type="FunFam" id="2.170.150.80:FF:000006">
    <property type="entry name" value="NAC domain-containing protein 100-like"/>
    <property type="match status" value="1"/>
</dbReference>
<comment type="caution">
    <text evidence="8">The sequence shown here is derived from an EMBL/GenBank/DDBJ whole genome shotgun (WGS) entry which is preliminary data.</text>
</comment>
<dbReference type="GO" id="GO:0003677">
    <property type="term" value="F:DNA binding"/>
    <property type="evidence" value="ECO:0007669"/>
    <property type="project" value="UniProtKB-KW"/>
</dbReference>
<proteinExistence type="predicted"/>
<dbReference type="PANTHER" id="PTHR31744:SF92">
    <property type="entry name" value="NAC DOMAIN-CONTAINING PROTEIN 87"/>
    <property type="match status" value="1"/>
</dbReference>
<keyword evidence="6" id="KW-1133">Transmembrane helix</keyword>
<dbReference type="GO" id="GO:0006355">
    <property type="term" value="P:regulation of DNA-templated transcription"/>
    <property type="evidence" value="ECO:0007669"/>
    <property type="project" value="InterPro"/>
</dbReference>
<protein>
    <recommendedName>
        <fullName evidence="7">NAC domain-containing protein</fullName>
    </recommendedName>
</protein>
<dbReference type="SUPFAM" id="SSF101941">
    <property type="entry name" value="NAC domain"/>
    <property type="match status" value="1"/>
</dbReference>
<evidence type="ECO:0000313" key="8">
    <source>
        <dbReference type="EMBL" id="RRT36396.1"/>
    </source>
</evidence>
<dbReference type="PROSITE" id="PS51005">
    <property type="entry name" value="NAC"/>
    <property type="match status" value="1"/>
</dbReference>
<keyword evidence="6" id="KW-0812">Transmembrane</keyword>
<keyword evidence="2" id="KW-0238">DNA-binding</keyword>